<dbReference type="GO" id="GO:0005834">
    <property type="term" value="C:heterotrimeric G-protein complex"/>
    <property type="evidence" value="ECO:0007669"/>
    <property type="project" value="TreeGrafter"/>
</dbReference>
<organism evidence="11 12">
    <name type="scientific">Fasciolopsis buskii</name>
    <dbReference type="NCBI Taxonomy" id="27845"/>
    <lineage>
        <taxon>Eukaryota</taxon>
        <taxon>Metazoa</taxon>
        <taxon>Spiralia</taxon>
        <taxon>Lophotrochozoa</taxon>
        <taxon>Platyhelminthes</taxon>
        <taxon>Trematoda</taxon>
        <taxon>Digenea</taxon>
        <taxon>Plagiorchiida</taxon>
        <taxon>Echinostomata</taxon>
        <taxon>Echinostomatoidea</taxon>
        <taxon>Fasciolidae</taxon>
        <taxon>Fasciolopsis</taxon>
    </lineage>
</organism>
<accession>A0A8E0RV26</accession>
<dbReference type="CDD" id="cd00066">
    <property type="entry name" value="G-alpha"/>
    <property type="match status" value="1"/>
</dbReference>
<evidence type="ECO:0000313" key="12">
    <source>
        <dbReference type="Proteomes" id="UP000728185"/>
    </source>
</evidence>
<comment type="caution">
    <text evidence="11">The sequence shown here is derived from an EMBL/GenBank/DDBJ whole genome shotgun (WGS) entry which is preliminary data.</text>
</comment>
<dbReference type="GO" id="GO:0007191">
    <property type="term" value="P:adenylate cyclase-activating dopamine receptor signaling pathway"/>
    <property type="evidence" value="ECO:0007669"/>
    <property type="project" value="TreeGrafter"/>
</dbReference>
<keyword evidence="4 10" id="KW-0460">Magnesium</keyword>
<dbReference type="Proteomes" id="UP000728185">
    <property type="component" value="Unassembled WGS sequence"/>
</dbReference>
<evidence type="ECO:0000256" key="2">
    <source>
        <dbReference type="ARBA" id="ARBA00022723"/>
    </source>
</evidence>
<dbReference type="GO" id="GO:0046872">
    <property type="term" value="F:metal ion binding"/>
    <property type="evidence" value="ECO:0007669"/>
    <property type="project" value="UniProtKB-KW"/>
</dbReference>
<evidence type="ECO:0000256" key="4">
    <source>
        <dbReference type="ARBA" id="ARBA00022842"/>
    </source>
</evidence>
<sequence>MDTMRLLCCTNGFSTDKKLESEARIVSKAINRRLLQARKTDAKCLKLLLLGTGESGKSTILKQMKIIHIDGYTDMEKLEFVPAIKRNIRDAILSVLGGMRVLGIDYERSENAAVAQQFLESTLVDEYSFAESFFEQVDTLWRDQGIQMAYVKSSEYQLIDSAKYFLDRIPIIRLRGYIPSDQDILRCRTMSDGINEVQFEITTEEKIPVKFRVFDVSGQRGARKKWIQFFDSVSAILFLVDCGSFEQTLREDHNQNRLMDSLEVFEQAWTNKYLQNIPMIVFLNKIDVLDEKIRAGQRIYRLHSAASTWLGSHELRKCELSMFSLHESPEVNPLHLVMPERECPPIRTRRTRTFNMTNDTGTGVKSPTFMKTSIDGSCVGIPIMENGTLYDLDALAANTKQHSSDGNSMQFSLRASISSFNRGLRALSPMNSVRRFRRSFRQASLLPVPMLPDSCGLTSRVSCTFLVARLILSNPYRTFIPSSEEQEEFTSSIKLVERQSFTGDSRINHKTTQFRPPHHETVRTACYIKHLFQ</sequence>
<feature type="binding site" evidence="9">
    <location>
        <begin position="215"/>
        <end position="219"/>
    </location>
    <ligand>
        <name>GTP</name>
        <dbReference type="ChEBI" id="CHEBI:37565"/>
    </ligand>
</feature>
<dbReference type="PANTHER" id="PTHR10218">
    <property type="entry name" value="GTP-BINDING PROTEIN ALPHA SUBUNIT"/>
    <property type="match status" value="1"/>
</dbReference>
<proteinExistence type="predicted"/>
<feature type="binding site" evidence="9">
    <location>
        <begin position="160"/>
        <end position="161"/>
    </location>
    <ligand>
        <name>GTP</name>
        <dbReference type="ChEBI" id="CHEBI:37565"/>
    </ligand>
</feature>
<dbReference type="EMBL" id="LUCM01004236">
    <property type="protein sequence ID" value="KAA0194627.1"/>
    <property type="molecule type" value="Genomic_DNA"/>
</dbReference>
<keyword evidence="12" id="KW-1185">Reference proteome</keyword>
<keyword evidence="3 9" id="KW-0547">Nucleotide-binding</keyword>
<dbReference type="OrthoDB" id="5817230at2759"/>
<dbReference type="GO" id="GO:0001664">
    <property type="term" value="F:G protein-coupled receptor binding"/>
    <property type="evidence" value="ECO:0007669"/>
    <property type="project" value="TreeGrafter"/>
</dbReference>
<comment type="subunit">
    <text evidence="1">G proteins are composed of 3 units; alpha, beta and gamma. The alpha chain contains the guanine nucleotide binding site.</text>
</comment>
<keyword evidence="2 10" id="KW-0479">Metal-binding</keyword>
<dbReference type="SMART" id="SM00275">
    <property type="entry name" value="G_alpha"/>
    <property type="match status" value="1"/>
</dbReference>
<evidence type="ECO:0000256" key="3">
    <source>
        <dbReference type="ARBA" id="ARBA00022741"/>
    </source>
</evidence>
<dbReference type="Gene3D" id="1.10.400.10">
    <property type="entry name" value="GI Alpha 1, domain 2-like"/>
    <property type="match status" value="1"/>
</dbReference>
<protein>
    <recommendedName>
        <fullName evidence="7">Guanine nucleotide-binding protein G(q) subunit alpha</fullName>
    </recommendedName>
    <alternativeName>
        <fullName evidence="8">Guanine nucleotide-binding protein alpha-q</fullName>
    </alternativeName>
</protein>
<feature type="binding site" evidence="9">
    <location>
        <begin position="284"/>
        <end position="287"/>
    </location>
    <ligand>
        <name>GTP</name>
        <dbReference type="ChEBI" id="CHEBI:37565"/>
    </ligand>
</feature>
<dbReference type="PANTHER" id="PTHR10218:SF367">
    <property type="entry name" value="GUANINE NUCLEOTIDE-BINDING PROTEIN G(F) SUBUNIT ALPHA"/>
    <property type="match status" value="1"/>
</dbReference>
<evidence type="ECO:0000256" key="10">
    <source>
        <dbReference type="PIRSR" id="PIRSR601019-2"/>
    </source>
</evidence>
<feature type="binding site" evidence="10">
    <location>
        <position position="58"/>
    </location>
    <ligand>
        <name>Mg(2+)</name>
        <dbReference type="ChEBI" id="CHEBI:18420"/>
    </ligand>
</feature>
<feature type="non-terminal residue" evidence="11">
    <location>
        <position position="1"/>
    </location>
</feature>
<dbReference type="GO" id="GO:0031683">
    <property type="term" value="F:G-protein beta/gamma-subunit complex binding"/>
    <property type="evidence" value="ECO:0007669"/>
    <property type="project" value="InterPro"/>
</dbReference>
<evidence type="ECO:0000256" key="1">
    <source>
        <dbReference type="ARBA" id="ARBA00011356"/>
    </source>
</evidence>
<name>A0A8E0RV26_9TREM</name>
<dbReference type="InterPro" id="IPR027417">
    <property type="entry name" value="P-loop_NTPase"/>
</dbReference>
<gene>
    <name evidence="11" type="ORF">FBUS_11872</name>
</gene>
<dbReference type="GO" id="GO:0003924">
    <property type="term" value="F:GTPase activity"/>
    <property type="evidence" value="ECO:0007669"/>
    <property type="project" value="InterPro"/>
</dbReference>
<reference evidence="11" key="1">
    <citation type="submission" date="2019-05" db="EMBL/GenBank/DDBJ databases">
        <title>Annotation for the trematode Fasciolopsis buski.</title>
        <authorList>
            <person name="Choi Y.-J."/>
        </authorList>
    </citation>
    <scope>NUCLEOTIDE SEQUENCE</scope>
    <source>
        <strain evidence="11">HT</strain>
        <tissue evidence="11">Whole worm</tissue>
    </source>
</reference>
<evidence type="ECO:0000256" key="7">
    <source>
        <dbReference type="ARBA" id="ARBA00040847"/>
    </source>
</evidence>
<dbReference type="AlphaFoldDB" id="A0A8E0RV26"/>
<dbReference type="SUPFAM" id="SSF47895">
    <property type="entry name" value="Transducin (alpha subunit), insertion domain"/>
    <property type="match status" value="1"/>
</dbReference>
<dbReference type="InterPro" id="IPR011025">
    <property type="entry name" value="GproteinA_insert"/>
</dbReference>
<evidence type="ECO:0000256" key="5">
    <source>
        <dbReference type="ARBA" id="ARBA00023134"/>
    </source>
</evidence>
<dbReference type="FunFam" id="3.40.50.300:FF:000692">
    <property type="entry name" value="Guanine nucleotide-binding protein subunit alpha"/>
    <property type="match status" value="1"/>
</dbReference>
<dbReference type="GO" id="GO:0005737">
    <property type="term" value="C:cytoplasm"/>
    <property type="evidence" value="ECO:0007669"/>
    <property type="project" value="TreeGrafter"/>
</dbReference>
<dbReference type="GO" id="GO:0005525">
    <property type="term" value="F:GTP binding"/>
    <property type="evidence" value="ECO:0007669"/>
    <property type="project" value="UniProtKB-KW"/>
</dbReference>
<feature type="binding site" evidence="10">
    <location>
        <position position="191"/>
    </location>
    <ligand>
        <name>Mg(2+)</name>
        <dbReference type="ChEBI" id="CHEBI:18420"/>
    </ligand>
</feature>
<dbReference type="GO" id="GO:0007606">
    <property type="term" value="P:sensory perception of chemical stimulus"/>
    <property type="evidence" value="ECO:0007669"/>
    <property type="project" value="TreeGrafter"/>
</dbReference>
<dbReference type="FunFam" id="3.40.50.300:FF:000720">
    <property type="entry name" value="Guanine nucleotide-binding protein G(k) subunit alpha"/>
    <property type="match status" value="1"/>
</dbReference>
<dbReference type="PRINTS" id="PR00318">
    <property type="entry name" value="GPROTEINA"/>
</dbReference>
<evidence type="ECO:0000256" key="9">
    <source>
        <dbReference type="PIRSR" id="PIRSR601019-1"/>
    </source>
</evidence>
<evidence type="ECO:0000256" key="6">
    <source>
        <dbReference type="ARBA" id="ARBA00023224"/>
    </source>
</evidence>
<evidence type="ECO:0000313" key="11">
    <source>
        <dbReference type="EMBL" id="KAA0194627.1"/>
    </source>
</evidence>
<keyword evidence="5 9" id="KW-0342">GTP-binding</keyword>
<dbReference type="SUPFAM" id="SSF52540">
    <property type="entry name" value="P-loop containing nucleoside triphosphate hydrolases"/>
    <property type="match status" value="1"/>
</dbReference>
<keyword evidence="6" id="KW-0807">Transducer</keyword>
<dbReference type="Pfam" id="PF00503">
    <property type="entry name" value="G-alpha"/>
    <property type="match status" value="1"/>
</dbReference>
<feature type="binding site" evidence="9">
    <location>
        <begin position="54"/>
        <end position="59"/>
    </location>
    <ligand>
        <name>GTP</name>
        <dbReference type="ChEBI" id="CHEBI:37565"/>
    </ligand>
</feature>
<dbReference type="InterPro" id="IPR001019">
    <property type="entry name" value="Gprotein_alpha_su"/>
</dbReference>
<dbReference type="Gene3D" id="3.40.50.300">
    <property type="entry name" value="P-loop containing nucleotide triphosphate hydrolases"/>
    <property type="match status" value="1"/>
</dbReference>
<evidence type="ECO:0000256" key="8">
    <source>
        <dbReference type="ARBA" id="ARBA00042116"/>
    </source>
</evidence>
<dbReference type="PROSITE" id="PS51882">
    <property type="entry name" value="G_ALPHA"/>
    <property type="match status" value="1"/>
</dbReference>
<dbReference type="FunFam" id="1.10.400.10:FF:000002">
    <property type="entry name" value="guanine nucleotide-binding protein G(Q) subunit alpha"/>
    <property type="match status" value="1"/>
</dbReference>